<dbReference type="Pfam" id="PF26384">
    <property type="entry name" value="DUF6079_3rd"/>
    <property type="match status" value="1"/>
</dbReference>
<organism evidence="8 9">
    <name type="scientific">Virgibacillus dokdonensis</name>
    <dbReference type="NCBI Taxonomy" id="302167"/>
    <lineage>
        <taxon>Bacteria</taxon>
        <taxon>Bacillati</taxon>
        <taxon>Bacillota</taxon>
        <taxon>Bacilli</taxon>
        <taxon>Bacillales</taxon>
        <taxon>Bacillaceae</taxon>
        <taxon>Virgibacillus</taxon>
    </lineage>
</organism>
<dbReference type="InterPro" id="IPR058574">
    <property type="entry name" value="DUF6079_6th"/>
</dbReference>
<name>A0A3E0WT03_9BACI</name>
<dbReference type="Pfam" id="PF26385">
    <property type="entry name" value="DUF6079_4th"/>
    <property type="match status" value="1"/>
</dbReference>
<feature type="domain" description="DUF6079" evidence="6">
    <location>
        <begin position="843"/>
        <end position="1027"/>
    </location>
</feature>
<evidence type="ECO:0000259" key="2">
    <source>
        <dbReference type="Pfam" id="PF19557"/>
    </source>
</evidence>
<dbReference type="Pfam" id="PF26388">
    <property type="entry name" value="DUF6079_6th"/>
    <property type="match status" value="1"/>
</dbReference>
<dbReference type="Proteomes" id="UP000256488">
    <property type="component" value="Unassembled WGS sequence"/>
</dbReference>
<dbReference type="RefSeq" id="WP_116277929.1">
    <property type="nucleotide sequence ID" value="NZ_NFZX01000012.1"/>
</dbReference>
<feature type="coiled-coil region" evidence="1">
    <location>
        <begin position="931"/>
        <end position="967"/>
    </location>
</feature>
<feature type="domain" description="DUF6079" evidence="4">
    <location>
        <begin position="480"/>
        <end position="679"/>
    </location>
</feature>
<dbReference type="EMBL" id="NFZX01000012">
    <property type="protein sequence ID" value="RFA35519.1"/>
    <property type="molecule type" value="Genomic_DNA"/>
</dbReference>
<evidence type="ECO:0000313" key="8">
    <source>
        <dbReference type="EMBL" id="RFA35519.1"/>
    </source>
</evidence>
<feature type="domain" description="DUF6079" evidence="5">
    <location>
        <begin position="699"/>
        <end position="834"/>
    </location>
</feature>
<dbReference type="InterPro" id="IPR058571">
    <property type="entry name" value="DUF6079_3rd"/>
</dbReference>
<evidence type="ECO:0000259" key="4">
    <source>
        <dbReference type="Pfam" id="PF26384"/>
    </source>
</evidence>
<evidence type="ECO:0000313" key="9">
    <source>
        <dbReference type="Proteomes" id="UP000256488"/>
    </source>
</evidence>
<comment type="caution">
    <text evidence="8">The sequence shown here is derived from an EMBL/GenBank/DDBJ whole genome shotgun (WGS) entry which is preliminary data.</text>
</comment>
<dbReference type="Pfam" id="PF26383">
    <property type="entry name" value="DUF6079_2nd"/>
    <property type="match status" value="1"/>
</dbReference>
<evidence type="ECO:0000259" key="6">
    <source>
        <dbReference type="Pfam" id="PF26387"/>
    </source>
</evidence>
<gene>
    <name evidence="8" type="ORF">CAI16_07695</name>
</gene>
<keyword evidence="1" id="KW-0175">Coiled coil</keyword>
<sequence length="1233" mass="142832">MLRYNELIAFDPVESVVQLREADDQSRAISLLKTYVISDNMAEKLMNDIFENIQFERMVDNKGMLIVGNYGSGKSHLMSVVSTIAELPGASKHLRNKQVAEKAKEIEGKFQVIRAEFGAVTMPLREIVCRQLEKGLANMGIDYTFPTADQVTNNKDMMYEMMELFHEEYPDKGLLLVIDELLDYLRGRKEQDLTLDLGFLREIGEVCNNTRFRFVSGVQEMLFDNPKFSFVADSLRRVKERFKETRIVREDIAFVVSERLLKKNDEQKALIREHLNKFKKLYSGLSEELETYVNLFPIHPAYLEMFERVHIGEKRVALQTITGEIKKLLSEEVPQDATGLISFDRYWTYIEEDSSLRSDDRVKLITDKVETLKGIIQSSVKRQYKAMATQMVNALAVFRLTTEDLKTPIGLSSYTLRDKLFLSQPSLLDFEDEAAGFLQTTIEAAMKDLRTAASFQYISLNNDNGQFYINIDESIPVDELIRQRGEGLKDSQLDSYYFDVLKQATEVSETTAYVFGYKIWLHEIPWIDRRVKREGYLFFGAPNERSTAQPERDFYIYMLQAFEEPNFKDEQKEDEVFFRLKKKNDTFVDLLRLYGGATEMYNDTTTNKKLYKPKMEEYKKKLVKWIKENFVDTYEIVYRGKSAGVLEHGMFLPSNPDTLVELVDSVSQDLLSQWFEVKYEEYPSFRKLEHSYLTKKNIATYVKDALDYLNGRKTNQGEAILDGLLLLDQRGNPTTQKSGYAKWVTDLLDSKGNGQVLNQSELIEVINTTQGTPDQRITRKFTMEPELLVVILGSLIQDGQIVVTVKGTQYEAMNFSEFIRLPIQDITYFDHIKKPTGLPVREVQALSDLFESIKIDFSNQEKVDFTIKQIIAGAKRATNRTVEMLANIRNKFQVWDGPLFTQEEIEEKTDRLSRLNEFLQGLQVYNTRAKMMNLKFNMERIKKEKENLKLLDTLDNLQKKINEFTKVADYLVKAKFITSPSKDWIDDVDVSLDNLSMALKNGEDCTSEIQELEHLKKTYIDYYLSLHQKMRLNATESKKKSELLQNKQCDALQVLSSKIELLPSGVFKEWQEKVNSLKVCYHVTADNLQHTPECQKCHFNPREEQLNEKPSLTELEEELNELLETWTDTLLTNFNDASVKESIELLEAEEKELMNEFIQRKAFTLPISIKLIHAINKVLKGIHREKVDVEQLKEVFGNGNPITIKEAKDNVDKLLRVIVGNNDQDRVRLTIGK</sequence>
<dbReference type="InterPro" id="IPR045725">
    <property type="entry name" value="DUF6079_N"/>
</dbReference>
<dbReference type="Pfam" id="PF26387">
    <property type="entry name" value="DUF6079_5th"/>
    <property type="match status" value="1"/>
</dbReference>
<dbReference type="InterPro" id="IPR058572">
    <property type="entry name" value="DUF6079_4th"/>
</dbReference>
<feature type="domain" description="DUF6079" evidence="7">
    <location>
        <begin position="1035"/>
        <end position="1124"/>
    </location>
</feature>
<dbReference type="Pfam" id="PF19557">
    <property type="entry name" value="DUF6079_1st"/>
    <property type="match status" value="1"/>
</dbReference>
<accession>A0A3E0WT03</accession>
<evidence type="ECO:0000259" key="7">
    <source>
        <dbReference type="Pfam" id="PF26388"/>
    </source>
</evidence>
<proteinExistence type="predicted"/>
<dbReference type="InterPro" id="IPR058573">
    <property type="entry name" value="DUF6079_5th"/>
</dbReference>
<evidence type="ECO:0000259" key="3">
    <source>
        <dbReference type="Pfam" id="PF26383"/>
    </source>
</evidence>
<feature type="domain" description="DUF6079" evidence="3">
    <location>
        <begin position="264"/>
        <end position="474"/>
    </location>
</feature>
<dbReference type="AlphaFoldDB" id="A0A3E0WT03"/>
<dbReference type="InterPro" id="IPR058569">
    <property type="entry name" value="DUF6079_2nd"/>
</dbReference>
<feature type="domain" description="DUF6079" evidence="2">
    <location>
        <begin position="21"/>
        <end position="247"/>
    </location>
</feature>
<evidence type="ECO:0000256" key="1">
    <source>
        <dbReference type="SAM" id="Coils"/>
    </source>
</evidence>
<protein>
    <submittedName>
        <fullName evidence="8">ATPase</fullName>
    </submittedName>
</protein>
<reference evidence="8 9" key="1">
    <citation type="submission" date="2017-05" db="EMBL/GenBank/DDBJ databases">
        <title>Virgibacillus sp. AK90 isolated from a saltern of Kakinada, India.</title>
        <authorList>
            <person name="Gupta V."/>
            <person name="Sidhu C."/>
            <person name="Korpole S."/>
            <person name="Pinnaka A.K."/>
        </authorList>
    </citation>
    <scope>NUCLEOTIDE SEQUENCE [LARGE SCALE GENOMIC DNA]</scope>
    <source>
        <strain evidence="8 9">AK90</strain>
    </source>
</reference>
<evidence type="ECO:0000259" key="5">
    <source>
        <dbReference type="Pfam" id="PF26385"/>
    </source>
</evidence>